<name>A0AAF5DGJ8_STRER</name>
<reference evidence="3" key="1">
    <citation type="submission" date="2024-02" db="UniProtKB">
        <authorList>
            <consortium name="WormBaseParasite"/>
        </authorList>
    </citation>
    <scope>IDENTIFICATION</scope>
</reference>
<keyword evidence="2" id="KW-1185">Reference proteome</keyword>
<feature type="compositionally biased region" description="Basic residues" evidence="1">
    <location>
        <begin position="10"/>
        <end position="29"/>
    </location>
</feature>
<proteinExistence type="predicted"/>
<dbReference type="AlphaFoldDB" id="A0AAF5DGJ8"/>
<dbReference type="Proteomes" id="UP000035681">
    <property type="component" value="Unplaced"/>
</dbReference>
<dbReference type="WBParaSite" id="TCONS_00012379.p1">
    <property type="protein sequence ID" value="TCONS_00012379.p1"/>
    <property type="gene ID" value="XLOC_008044"/>
</dbReference>
<accession>A0AAF5DGJ8</accession>
<evidence type="ECO:0000256" key="1">
    <source>
        <dbReference type="SAM" id="MobiDB-lite"/>
    </source>
</evidence>
<protein>
    <submittedName>
        <fullName evidence="3">Uncharacterized protein</fullName>
    </submittedName>
</protein>
<organism evidence="2 3">
    <name type="scientific">Strongyloides stercoralis</name>
    <name type="common">Threadworm</name>
    <dbReference type="NCBI Taxonomy" id="6248"/>
    <lineage>
        <taxon>Eukaryota</taxon>
        <taxon>Metazoa</taxon>
        <taxon>Ecdysozoa</taxon>
        <taxon>Nematoda</taxon>
        <taxon>Chromadorea</taxon>
        <taxon>Rhabditida</taxon>
        <taxon>Tylenchina</taxon>
        <taxon>Panagrolaimomorpha</taxon>
        <taxon>Strongyloidoidea</taxon>
        <taxon>Strongyloididae</taxon>
        <taxon>Strongyloides</taxon>
    </lineage>
</organism>
<evidence type="ECO:0000313" key="2">
    <source>
        <dbReference type="Proteomes" id="UP000035681"/>
    </source>
</evidence>
<feature type="region of interest" description="Disordered" evidence="1">
    <location>
        <begin position="1"/>
        <end position="35"/>
    </location>
</feature>
<sequence>MSDRVISGKTQHKNFSRKNHQSREKRKFRQKDDSAKIKVMKQSKEKIIQFTQEKLNAMIIAFFKVNCTADSANADTRDHKNLTFTSQIEKYQPNEYGISEFVKQFLTAMKVVGIPEQMKSHFLLFKLPSKLRHRFNSEYERNSHLRPYSKLTITLENLYEEKKKLEANRFQLRAFDLNFSK</sequence>
<evidence type="ECO:0000313" key="3">
    <source>
        <dbReference type="WBParaSite" id="TCONS_00012379.p1"/>
    </source>
</evidence>